<dbReference type="AlphaFoldDB" id="A0A4Y3WRJ4"/>
<keyword evidence="7" id="KW-1185">Reference proteome</keyword>
<dbReference type="Pfam" id="PF01850">
    <property type="entry name" value="PIN"/>
    <property type="match status" value="1"/>
</dbReference>
<reference evidence="6 7" key="1">
    <citation type="submission" date="2019-06" db="EMBL/GenBank/DDBJ databases">
        <title>Whole genome shotgun sequence of Pseudonocardia hydrocarbonoxydans NBRC 14498.</title>
        <authorList>
            <person name="Hosoyama A."/>
            <person name="Uohara A."/>
            <person name="Ohji S."/>
            <person name="Ichikawa N."/>
        </authorList>
    </citation>
    <scope>NUCLEOTIDE SEQUENCE [LARGE SCALE GENOMIC DNA]</scope>
    <source>
        <strain evidence="6 7">NBRC 14498</strain>
    </source>
</reference>
<dbReference type="InterPro" id="IPR002716">
    <property type="entry name" value="PIN_dom"/>
</dbReference>
<dbReference type="OrthoDB" id="9798990at2"/>
<protein>
    <submittedName>
        <fullName evidence="6">Twitching motility protein PilT</fullName>
    </submittedName>
</protein>
<keyword evidence="3" id="KW-0378">Hydrolase</keyword>
<evidence type="ECO:0000256" key="4">
    <source>
        <dbReference type="ARBA" id="ARBA00022842"/>
    </source>
</evidence>
<name>A0A4Y3WRJ4_9PSEU</name>
<dbReference type="InterPro" id="IPR041705">
    <property type="entry name" value="PIN_Sll0205"/>
</dbReference>
<evidence type="ECO:0000256" key="1">
    <source>
        <dbReference type="ARBA" id="ARBA00022722"/>
    </source>
</evidence>
<dbReference type="PANTHER" id="PTHR36173">
    <property type="entry name" value="RIBONUCLEASE VAPC16-RELATED"/>
    <property type="match status" value="1"/>
</dbReference>
<keyword evidence="2" id="KW-0479">Metal-binding</keyword>
<evidence type="ECO:0000259" key="5">
    <source>
        <dbReference type="Pfam" id="PF01850"/>
    </source>
</evidence>
<dbReference type="CDD" id="cd09872">
    <property type="entry name" value="PIN_Sll0205-like"/>
    <property type="match status" value="1"/>
</dbReference>
<dbReference type="GO" id="GO:0046872">
    <property type="term" value="F:metal ion binding"/>
    <property type="evidence" value="ECO:0007669"/>
    <property type="project" value="UniProtKB-KW"/>
</dbReference>
<dbReference type="Proteomes" id="UP000320338">
    <property type="component" value="Unassembled WGS sequence"/>
</dbReference>
<evidence type="ECO:0000256" key="3">
    <source>
        <dbReference type="ARBA" id="ARBA00022801"/>
    </source>
</evidence>
<dbReference type="InterPro" id="IPR052919">
    <property type="entry name" value="TA_system_RNase"/>
</dbReference>
<keyword evidence="1" id="KW-0540">Nuclease</keyword>
<dbReference type="InterPro" id="IPR029060">
    <property type="entry name" value="PIN-like_dom_sf"/>
</dbReference>
<feature type="domain" description="PIN" evidence="5">
    <location>
        <begin position="3"/>
        <end position="118"/>
    </location>
</feature>
<comment type="caution">
    <text evidence="6">The sequence shown here is derived from an EMBL/GenBank/DDBJ whole genome shotgun (WGS) entry which is preliminary data.</text>
</comment>
<sequence length="126" mass="13505">MHVLLDTNALLWLLGGDERLGPDARRSVEAAESLAVSVASLWEIAIKVSIGKLGPVPGLYATVRDLGLDRLDITDAHLASVEALPWHHRDPFDRLLICQALTAGLSVLTADDAFAAYGVPVLDARL</sequence>
<keyword evidence="4" id="KW-0460">Magnesium</keyword>
<gene>
    <name evidence="6" type="ORF">PHY01_29830</name>
</gene>
<dbReference type="Gene3D" id="3.40.50.1010">
    <property type="entry name" value="5'-nuclease"/>
    <property type="match status" value="1"/>
</dbReference>
<dbReference type="GO" id="GO:0004518">
    <property type="term" value="F:nuclease activity"/>
    <property type="evidence" value="ECO:0007669"/>
    <property type="project" value="UniProtKB-KW"/>
</dbReference>
<organism evidence="6 7">
    <name type="scientific">Pseudonocardia hydrocarbonoxydans</name>
    <dbReference type="NCBI Taxonomy" id="76726"/>
    <lineage>
        <taxon>Bacteria</taxon>
        <taxon>Bacillati</taxon>
        <taxon>Actinomycetota</taxon>
        <taxon>Actinomycetes</taxon>
        <taxon>Pseudonocardiales</taxon>
        <taxon>Pseudonocardiaceae</taxon>
        <taxon>Pseudonocardia</taxon>
    </lineage>
</organism>
<dbReference type="GO" id="GO:0016787">
    <property type="term" value="F:hydrolase activity"/>
    <property type="evidence" value="ECO:0007669"/>
    <property type="project" value="UniProtKB-KW"/>
</dbReference>
<dbReference type="PANTHER" id="PTHR36173:SF2">
    <property type="entry name" value="RIBONUCLEASE VAPC16"/>
    <property type="match status" value="1"/>
</dbReference>
<dbReference type="RefSeq" id="WP_141279239.1">
    <property type="nucleotide sequence ID" value="NZ_BAAARZ010000038.1"/>
</dbReference>
<evidence type="ECO:0000313" key="6">
    <source>
        <dbReference type="EMBL" id="GEC20700.1"/>
    </source>
</evidence>
<evidence type="ECO:0000313" key="7">
    <source>
        <dbReference type="Proteomes" id="UP000320338"/>
    </source>
</evidence>
<evidence type="ECO:0000256" key="2">
    <source>
        <dbReference type="ARBA" id="ARBA00022723"/>
    </source>
</evidence>
<dbReference type="SUPFAM" id="SSF88723">
    <property type="entry name" value="PIN domain-like"/>
    <property type="match status" value="1"/>
</dbReference>
<accession>A0A4Y3WRJ4</accession>
<proteinExistence type="predicted"/>
<dbReference type="EMBL" id="BJNG01000022">
    <property type="protein sequence ID" value="GEC20700.1"/>
    <property type="molecule type" value="Genomic_DNA"/>
</dbReference>